<dbReference type="STRING" id="1642646.ING2E5A_2831"/>
<keyword evidence="3" id="KW-1185">Reference proteome</keyword>
<sequence length="366" mass="42225">MFKHKILITSPSLNTEKNIGGISNLTRLLIDNNKEVDYTHFVVGKEDTQERNHKWFISQFRKWVDFHKTLRKEKIEVVHINIPLGKFSIIINYTLIIIATLNRKKIVVHLRGGKLSLNNNIKFFQKFIIKHSLKLADTVILLGEKERNFTASYYKISQAKLQVLPNAVVVPKEELINNKISTRSGEEDIINILFIGRIDQNKGLNEIVEAFEDIKKKYFSFRFILAGTGPDKKWFIERCKKTLGEKFQYMGVVDYLEKQKLFMETDIFILPSYFEGLPNGLLEAMAYGAVPICTPVGAIPEVVFNTNNGLLIEKNNYKQLAHSINTLLGNSKLRYNLGKEAYKTVKDNFSLVTYIKKLNNVYNELI</sequence>
<dbReference type="CDD" id="cd03801">
    <property type="entry name" value="GT4_PimA-like"/>
    <property type="match status" value="1"/>
</dbReference>
<dbReference type="AlphaFoldDB" id="A0A1G4GAP8"/>
<evidence type="ECO:0000313" key="2">
    <source>
        <dbReference type="EMBL" id="SCM59626.1"/>
    </source>
</evidence>
<dbReference type="Proteomes" id="UP000178485">
    <property type="component" value="Chromosome i"/>
</dbReference>
<dbReference type="InterPro" id="IPR001296">
    <property type="entry name" value="Glyco_trans_1"/>
</dbReference>
<dbReference type="SUPFAM" id="SSF53756">
    <property type="entry name" value="UDP-Glycosyltransferase/glycogen phosphorylase"/>
    <property type="match status" value="1"/>
</dbReference>
<evidence type="ECO:0000313" key="3">
    <source>
        <dbReference type="Proteomes" id="UP000178485"/>
    </source>
</evidence>
<dbReference type="Pfam" id="PF00534">
    <property type="entry name" value="Glycos_transf_1"/>
    <property type="match status" value="1"/>
</dbReference>
<dbReference type="RefSeq" id="WP_071137885.1">
    <property type="nucleotide sequence ID" value="NZ_LT608328.1"/>
</dbReference>
<dbReference type="GO" id="GO:0016757">
    <property type="term" value="F:glycosyltransferase activity"/>
    <property type="evidence" value="ECO:0007669"/>
    <property type="project" value="UniProtKB-KW"/>
</dbReference>
<keyword evidence="2" id="KW-0328">Glycosyltransferase</keyword>
<dbReference type="EC" id="2.4.-.-" evidence="2"/>
<keyword evidence="2" id="KW-0808">Transferase</keyword>
<dbReference type="Gene3D" id="3.40.50.2000">
    <property type="entry name" value="Glycogen Phosphorylase B"/>
    <property type="match status" value="2"/>
</dbReference>
<dbReference type="KEGG" id="pmuc:ING2E5A_2831"/>
<protein>
    <submittedName>
        <fullName evidence="2">Putative glycosyltransferase MJ1607</fullName>
        <ecNumber evidence="2">2.4.-.-</ecNumber>
    </submittedName>
</protein>
<gene>
    <name evidence="2" type="ORF">ING2E5A_2831</name>
</gene>
<dbReference type="EMBL" id="LT608328">
    <property type="protein sequence ID" value="SCM59626.1"/>
    <property type="molecule type" value="Genomic_DNA"/>
</dbReference>
<dbReference type="PANTHER" id="PTHR12526">
    <property type="entry name" value="GLYCOSYLTRANSFERASE"/>
    <property type="match status" value="1"/>
</dbReference>
<feature type="domain" description="Glycosyl transferase family 1" evidence="1">
    <location>
        <begin position="190"/>
        <end position="343"/>
    </location>
</feature>
<evidence type="ECO:0000259" key="1">
    <source>
        <dbReference type="Pfam" id="PF00534"/>
    </source>
</evidence>
<reference evidence="2 3" key="1">
    <citation type="submission" date="2016-08" db="EMBL/GenBank/DDBJ databases">
        <authorList>
            <person name="Seilhamer J.J."/>
        </authorList>
    </citation>
    <scope>NUCLEOTIDE SEQUENCE [LARGE SCALE GENOMIC DNA]</scope>
    <source>
        <strain evidence="2">ING2-E5A</strain>
    </source>
</reference>
<proteinExistence type="predicted"/>
<organism evidence="2 3">
    <name type="scientific">Petrimonas mucosa</name>
    <dbReference type="NCBI Taxonomy" id="1642646"/>
    <lineage>
        <taxon>Bacteria</taxon>
        <taxon>Pseudomonadati</taxon>
        <taxon>Bacteroidota</taxon>
        <taxon>Bacteroidia</taxon>
        <taxon>Bacteroidales</taxon>
        <taxon>Dysgonomonadaceae</taxon>
        <taxon>Petrimonas</taxon>
    </lineage>
</organism>
<name>A0A1G4GAP8_9BACT</name>
<accession>A0A1G4GAP8</accession>